<organism evidence="7 8">
    <name type="scientific">Cirrhinus molitorella</name>
    <name type="common">mud carp</name>
    <dbReference type="NCBI Taxonomy" id="172907"/>
    <lineage>
        <taxon>Eukaryota</taxon>
        <taxon>Metazoa</taxon>
        <taxon>Chordata</taxon>
        <taxon>Craniata</taxon>
        <taxon>Vertebrata</taxon>
        <taxon>Euteleostomi</taxon>
        <taxon>Actinopterygii</taxon>
        <taxon>Neopterygii</taxon>
        <taxon>Teleostei</taxon>
        <taxon>Ostariophysi</taxon>
        <taxon>Cypriniformes</taxon>
        <taxon>Cyprinidae</taxon>
        <taxon>Labeoninae</taxon>
        <taxon>Labeonini</taxon>
        <taxon>Cirrhinus</taxon>
    </lineage>
</organism>
<dbReference type="EMBL" id="JAYMGO010000010">
    <property type="protein sequence ID" value="KAL1266229.1"/>
    <property type="molecule type" value="Genomic_DNA"/>
</dbReference>
<evidence type="ECO:0000256" key="3">
    <source>
        <dbReference type="ARBA" id="ARBA00022679"/>
    </source>
</evidence>
<evidence type="ECO:0000256" key="1">
    <source>
        <dbReference type="ARBA" id="ARBA00005696"/>
    </source>
</evidence>
<protein>
    <recommendedName>
        <fullName evidence="2">Ubiquitin-like-conjugating enzyme ATG10</fullName>
    </recommendedName>
    <alternativeName>
        <fullName evidence="6">Autophagy-related protein 10</fullName>
    </alternativeName>
</protein>
<evidence type="ECO:0000256" key="2">
    <source>
        <dbReference type="ARBA" id="ARBA00021099"/>
    </source>
</evidence>
<keyword evidence="4" id="KW-0833">Ubl conjugation pathway</keyword>
<dbReference type="InterPro" id="IPR007135">
    <property type="entry name" value="Atg3/Atg10"/>
</dbReference>
<proteinExistence type="inferred from homology"/>
<sequence length="230" mass="25956">GTDEGFIKKTLLIPIKSSISHQQLGCSIQDENMAADDIQANVEDETAGVQAVCEIHAVLRYEYHVLYSCSYQIPVLYFRASTLDGRPLSLEEVWSYVHPNYRQRLQQGPWDTLTQQEHPLLGQAFFMLHPCRTEEFMKPALELAQAENKKVNYIVTWLSVVGPVVGLDVPLSYSTETQRIRRGHAEGLKGAKEASEAFILKALLKSPQCRDTEDCYSNISLEVFVFSCVV</sequence>
<comment type="caution">
    <text evidence="7">The sequence shown here is derived from an EMBL/GenBank/DDBJ whole genome shotgun (WGS) entry which is preliminary data.</text>
</comment>
<keyword evidence="5" id="KW-0072">Autophagy</keyword>
<keyword evidence="3" id="KW-0808">Transferase</keyword>
<dbReference type="Proteomes" id="UP001558613">
    <property type="component" value="Unassembled WGS sequence"/>
</dbReference>
<evidence type="ECO:0000313" key="7">
    <source>
        <dbReference type="EMBL" id="KAL1266229.1"/>
    </source>
</evidence>
<gene>
    <name evidence="7" type="ORF">QQF64_001904</name>
</gene>
<name>A0ABR3MNP4_9TELE</name>
<reference evidence="7 8" key="1">
    <citation type="submission" date="2023-09" db="EMBL/GenBank/DDBJ databases">
        <authorList>
            <person name="Wang M."/>
        </authorList>
    </citation>
    <scope>NUCLEOTIDE SEQUENCE [LARGE SCALE GENOMIC DNA]</scope>
    <source>
        <strain evidence="7">GT-2023</strain>
        <tissue evidence="7">Liver</tissue>
    </source>
</reference>
<keyword evidence="8" id="KW-1185">Reference proteome</keyword>
<accession>A0ABR3MNP4</accession>
<dbReference type="PANTHER" id="PTHR14957">
    <property type="entry name" value="UBIQUITIN-LIKE-CONJUGATING ENZYME ATG10"/>
    <property type="match status" value="1"/>
</dbReference>
<evidence type="ECO:0000256" key="6">
    <source>
        <dbReference type="ARBA" id="ARBA00029833"/>
    </source>
</evidence>
<dbReference type="Pfam" id="PF03987">
    <property type="entry name" value="Autophagy_act_C"/>
    <property type="match status" value="1"/>
</dbReference>
<evidence type="ECO:0000313" key="8">
    <source>
        <dbReference type="Proteomes" id="UP001558613"/>
    </source>
</evidence>
<evidence type="ECO:0000256" key="4">
    <source>
        <dbReference type="ARBA" id="ARBA00022786"/>
    </source>
</evidence>
<comment type="similarity">
    <text evidence="1">Belongs to the ATG10 family.</text>
</comment>
<dbReference type="PANTHER" id="PTHR14957:SF1">
    <property type="entry name" value="UBIQUITIN-LIKE-CONJUGATING ENZYME ATG10"/>
    <property type="match status" value="1"/>
</dbReference>
<feature type="non-terminal residue" evidence="7">
    <location>
        <position position="1"/>
    </location>
</feature>
<evidence type="ECO:0000256" key="5">
    <source>
        <dbReference type="ARBA" id="ARBA00023006"/>
    </source>
</evidence>
<dbReference type="Gene3D" id="3.30.1460.50">
    <property type="match status" value="1"/>
</dbReference>